<dbReference type="EMBL" id="JAAMAY010000030">
    <property type="protein sequence ID" value="NTC30232.1"/>
    <property type="molecule type" value="Genomic_DNA"/>
</dbReference>
<proteinExistence type="predicted"/>
<dbReference type="PIRSF" id="PIRSF029720">
    <property type="entry name" value="UCP029720"/>
    <property type="match status" value="1"/>
</dbReference>
<dbReference type="PANTHER" id="PTHR39335:SF1">
    <property type="entry name" value="BLL4220 PROTEIN"/>
    <property type="match status" value="1"/>
</dbReference>
<dbReference type="Proteomes" id="UP000702952">
    <property type="component" value="Unassembled WGS sequence"/>
</dbReference>
<protein>
    <submittedName>
        <fullName evidence="1">Uncharacterized protein</fullName>
    </submittedName>
</protein>
<dbReference type="InterPro" id="IPR014558">
    <property type="entry name" value="UCP029720"/>
</dbReference>
<dbReference type="AlphaFoldDB" id="A0A1B9U5D4"/>
<gene>
    <name evidence="1" type="ORF">G6M46_19040</name>
</gene>
<accession>A0A1B9U5D4</accession>
<dbReference type="GO" id="GO:0043448">
    <property type="term" value="P:alkane catabolic process"/>
    <property type="evidence" value="ECO:0007669"/>
    <property type="project" value="TreeGrafter"/>
</dbReference>
<evidence type="ECO:0000313" key="2">
    <source>
        <dbReference type="Proteomes" id="UP000702952"/>
    </source>
</evidence>
<organism evidence="1 2">
    <name type="scientific">Agrobacterium tumefaciens</name>
    <dbReference type="NCBI Taxonomy" id="358"/>
    <lineage>
        <taxon>Bacteria</taxon>
        <taxon>Pseudomonadati</taxon>
        <taxon>Pseudomonadota</taxon>
        <taxon>Alphaproteobacteria</taxon>
        <taxon>Hyphomicrobiales</taxon>
        <taxon>Rhizobiaceae</taxon>
        <taxon>Rhizobium/Agrobacterium group</taxon>
        <taxon>Agrobacterium</taxon>
        <taxon>Agrobacterium tumefaciens complex</taxon>
    </lineage>
</organism>
<comment type="caution">
    <text evidence="1">The sequence shown here is derived from an EMBL/GenBank/DDBJ whole genome shotgun (WGS) entry which is preliminary data.</text>
</comment>
<dbReference type="InterPro" id="IPR005297">
    <property type="entry name" value="Lipoprotein_repeat"/>
</dbReference>
<evidence type="ECO:0000313" key="1">
    <source>
        <dbReference type="EMBL" id="NTC30232.1"/>
    </source>
</evidence>
<sequence length="142" mass="15354">MSFDVLAAEAARTKEDMSMKIRFIVPALVLAFAGTAYAAPAVETVKTAKGNVLAGEKGMTLYTFKNDKKGVSNCYDKCATNWPPFFAATGDKAEGAYSVVTRKDGKMQWAKDGMPLYYWAKDMKKGDATGDGMNGVWDAAKP</sequence>
<reference evidence="1" key="1">
    <citation type="journal article" date="2020" name="Science">
        <title>Unexpected conservation and global transmission of agrobacterial virulence plasmids.</title>
        <authorList>
            <person name="Weisberg A.J."/>
            <person name="Davis E.W. 2nd"/>
            <person name="Tabima J."/>
            <person name="Belcher M.S."/>
            <person name="Miller M."/>
            <person name="Kuo C.H."/>
            <person name="Loper J.E."/>
            <person name="Grunwald N.J."/>
            <person name="Putnam M.L."/>
            <person name="Chang J.H."/>
        </authorList>
    </citation>
    <scope>NUCLEOTIDE SEQUENCE</scope>
    <source>
        <strain evidence="1">17-1853-1a</strain>
    </source>
</reference>
<dbReference type="PANTHER" id="PTHR39335">
    <property type="entry name" value="BLL4220 PROTEIN"/>
    <property type="match status" value="1"/>
</dbReference>
<dbReference type="Pfam" id="PF03640">
    <property type="entry name" value="Lipoprotein_15"/>
    <property type="match status" value="2"/>
</dbReference>
<name>A0A1B9U5D4_AGRTU</name>